<gene>
    <name evidence="1" type="ORF">DILT_LOCUS1794</name>
</gene>
<dbReference type="EMBL" id="UYRU01014858">
    <property type="protein sequence ID" value="VDK50584.1"/>
    <property type="molecule type" value="Genomic_DNA"/>
</dbReference>
<evidence type="ECO:0000313" key="2">
    <source>
        <dbReference type="Proteomes" id="UP000281553"/>
    </source>
</evidence>
<reference evidence="1 2" key="1">
    <citation type="submission" date="2018-11" db="EMBL/GenBank/DDBJ databases">
        <authorList>
            <consortium name="Pathogen Informatics"/>
        </authorList>
    </citation>
    <scope>NUCLEOTIDE SEQUENCE [LARGE SCALE GENOMIC DNA]</scope>
</reference>
<protein>
    <submittedName>
        <fullName evidence="1">Uncharacterized protein</fullName>
    </submittedName>
</protein>
<keyword evidence="2" id="KW-1185">Reference proteome</keyword>
<proteinExistence type="predicted"/>
<organism evidence="1 2">
    <name type="scientific">Dibothriocephalus latus</name>
    <name type="common">Fish tapeworm</name>
    <name type="synonym">Diphyllobothrium latum</name>
    <dbReference type="NCBI Taxonomy" id="60516"/>
    <lineage>
        <taxon>Eukaryota</taxon>
        <taxon>Metazoa</taxon>
        <taxon>Spiralia</taxon>
        <taxon>Lophotrochozoa</taxon>
        <taxon>Platyhelminthes</taxon>
        <taxon>Cestoda</taxon>
        <taxon>Eucestoda</taxon>
        <taxon>Diphyllobothriidea</taxon>
        <taxon>Diphyllobothriidae</taxon>
        <taxon>Dibothriocephalus</taxon>
    </lineage>
</organism>
<dbReference type="Proteomes" id="UP000281553">
    <property type="component" value="Unassembled WGS sequence"/>
</dbReference>
<accession>A0A3P6S2Q3</accession>
<name>A0A3P6S2Q3_DIBLA</name>
<dbReference type="AlphaFoldDB" id="A0A3P6S2Q3"/>
<evidence type="ECO:0000313" key="1">
    <source>
        <dbReference type="EMBL" id="VDK50584.1"/>
    </source>
</evidence>
<sequence>MAPDYPECPEQAALNVPWGPGLSGMSRAGCTERSCKQMKKVKFDQSLLI</sequence>